<dbReference type="EMBL" id="CAJVQB010060115">
    <property type="protein sequence ID" value="CAG8839299.1"/>
    <property type="molecule type" value="Genomic_DNA"/>
</dbReference>
<organism evidence="1 2">
    <name type="scientific">Gigaspora margarita</name>
    <dbReference type="NCBI Taxonomy" id="4874"/>
    <lineage>
        <taxon>Eukaryota</taxon>
        <taxon>Fungi</taxon>
        <taxon>Fungi incertae sedis</taxon>
        <taxon>Mucoromycota</taxon>
        <taxon>Glomeromycotina</taxon>
        <taxon>Glomeromycetes</taxon>
        <taxon>Diversisporales</taxon>
        <taxon>Gigasporaceae</taxon>
        <taxon>Gigaspora</taxon>
    </lineage>
</organism>
<accession>A0ABN7WUA9</accession>
<evidence type="ECO:0000313" key="1">
    <source>
        <dbReference type="EMBL" id="CAG8839299.1"/>
    </source>
</evidence>
<proteinExistence type="predicted"/>
<name>A0ABN7WUA9_GIGMA</name>
<dbReference type="Proteomes" id="UP000789901">
    <property type="component" value="Unassembled WGS sequence"/>
</dbReference>
<protein>
    <submittedName>
        <fullName evidence="1">38001_t:CDS:1</fullName>
    </submittedName>
</protein>
<keyword evidence="2" id="KW-1185">Reference proteome</keyword>
<reference evidence="1 2" key="1">
    <citation type="submission" date="2021-06" db="EMBL/GenBank/DDBJ databases">
        <authorList>
            <person name="Kallberg Y."/>
            <person name="Tangrot J."/>
            <person name="Rosling A."/>
        </authorList>
    </citation>
    <scope>NUCLEOTIDE SEQUENCE [LARGE SCALE GENOMIC DNA]</scope>
    <source>
        <strain evidence="1 2">120-4 pot B 10/14</strain>
    </source>
</reference>
<feature type="non-terminal residue" evidence="1">
    <location>
        <position position="81"/>
    </location>
</feature>
<evidence type="ECO:0000313" key="2">
    <source>
        <dbReference type="Proteomes" id="UP000789901"/>
    </source>
</evidence>
<dbReference type="Pfam" id="PF14388">
    <property type="entry name" value="DUF4419"/>
    <property type="match status" value="1"/>
</dbReference>
<dbReference type="InterPro" id="IPR025533">
    <property type="entry name" value="DUF4419"/>
</dbReference>
<gene>
    <name evidence="1" type="ORF">GMARGA_LOCUS34385</name>
</gene>
<sequence length="81" mass="9445">ESLSDKKLASYFYQRNSTTRSELIRCGAKINYSMKKAPYDVWLTIYQGISQHINCNAENFRNRFVKHEGQKELVIGVDDIL</sequence>
<comment type="caution">
    <text evidence="1">The sequence shown here is derived from an EMBL/GenBank/DDBJ whole genome shotgun (WGS) entry which is preliminary data.</text>
</comment>
<feature type="non-terminal residue" evidence="1">
    <location>
        <position position="1"/>
    </location>
</feature>